<feature type="compositionally biased region" description="Low complexity" evidence="3">
    <location>
        <begin position="118"/>
        <end position="127"/>
    </location>
</feature>
<accession>A0A6I8TWT1</accession>
<dbReference type="Proteomes" id="UP000008820">
    <property type="component" value="Chromosome 2"/>
</dbReference>
<comment type="similarity">
    <text evidence="2">Belongs to the SAP domain-containing ribonucleoprotein family.</text>
</comment>
<evidence type="ECO:0000313" key="4">
    <source>
        <dbReference type="EnsemblMetazoa" id="AAEL019778-PA"/>
    </source>
</evidence>
<reference evidence="4" key="2">
    <citation type="submission" date="2020-05" db="UniProtKB">
        <authorList>
            <consortium name="EnsemblMetazoa"/>
        </authorList>
    </citation>
    <scope>IDENTIFICATION</scope>
    <source>
        <strain evidence="4">LVP_AGWG</strain>
    </source>
</reference>
<dbReference type="Pfam" id="PF02037">
    <property type="entry name" value="SAP"/>
    <property type="match status" value="1"/>
</dbReference>
<name>A0A6I8TWT1_AEDAE</name>
<dbReference type="Gene3D" id="1.10.720.30">
    <property type="entry name" value="SAP domain"/>
    <property type="match status" value="1"/>
</dbReference>
<evidence type="ECO:0000256" key="2">
    <source>
        <dbReference type="ARBA" id="ARBA00046328"/>
    </source>
</evidence>
<dbReference type="GO" id="GO:0005634">
    <property type="term" value="C:nucleus"/>
    <property type="evidence" value="ECO:0007669"/>
    <property type="project" value="TreeGrafter"/>
</dbReference>
<dbReference type="InParanoid" id="A0A6I8TWT1"/>
<sequence length="215" mass="23186">MDYNKMKVNDLKAELAARNLDTKGVKAVLVERLKEAIDNENSGTPADSTPAVAAAKKLDVGTPGQSTPIRRSRRRSMTRSPSPTKTEVTQLESVSEEAEQADSADPSSARKKRRTRSITKSPSPTRTTEVKRLEVLEEEPDVADKTSEPTTPKKPSVADTNAEKNQVTPKAETTPTKAAASPVVTPVKTTPTPKQSVTPQNATKTVVTPAKSRRC</sequence>
<evidence type="ECO:0000313" key="5">
    <source>
        <dbReference type="Proteomes" id="UP000008820"/>
    </source>
</evidence>
<keyword evidence="5" id="KW-1185">Reference proteome</keyword>
<dbReference type="PROSITE" id="PS50800">
    <property type="entry name" value="SAP"/>
    <property type="match status" value="1"/>
</dbReference>
<dbReference type="EnsemblMetazoa" id="AAEL019778-RA">
    <property type="protein sequence ID" value="AAEL019778-PA"/>
    <property type="gene ID" value="AAEL019778"/>
</dbReference>
<dbReference type="SUPFAM" id="SSF68906">
    <property type="entry name" value="SAP domain"/>
    <property type="match status" value="1"/>
</dbReference>
<keyword evidence="1" id="KW-0597">Phosphoprotein</keyword>
<dbReference type="AlphaFoldDB" id="A0A6I8TWT1"/>
<evidence type="ECO:0000256" key="3">
    <source>
        <dbReference type="SAM" id="MobiDB-lite"/>
    </source>
</evidence>
<feature type="region of interest" description="Disordered" evidence="3">
    <location>
        <begin position="36"/>
        <end position="215"/>
    </location>
</feature>
<dbReference type="InterPro" id="IPR036361">
    <property type="entry name" value="SAP_dom_sf"/>
</dbReference>
<dbReference type="PANTHER" id="PTHR46551:SF1">
    <property type="entry name" value="SAP DOMAIN-CONTAINING RIBONUCLEOPROTEIN"/>
    <property type="match status" value="1"/>
</dbReference>
<gene>
    <name evidence="4" type="primary">110676462</name>
</gene>
<evidence type="ECO:0000256" key="1">
    <source>
        <dbReference type="ARBA" id="ARBA00022553"/>
    </source>
</evidence>
<dbReference type="InterPro" id="IPR052240">
    <property type="entry name" value="SAP_domain_ribonucleoprotein"/>
</dbReference>
<proteinExistence type="inferred from homology"/>
<feature type="compositionally biased region" description="Low complexity" evidence="3">
    <location>
        <begin position="168"/>
        <end position="200"/>
    </location>
</feature>
<dbReference type="InterPro" id="IPR003034">
    <property type="entry name" value="SAP_dom"/>
</dbReference>
<dbReference type="OrthoDB" id="445357at2759"/>
<organism evidence="4 5">
    <name type="scientific">Aedes aegypti</name>
    <name type="common">Yellowfever mosquito</name>
    <name type="synonym">Culex aegypti</name>
    <dbReference type="NCBI Taxonomy" id="7159"/>
    <lineage>
        <taxon>Eukaryota</taxon>
        <taxon>Metazoa</taxon>
        <taxon>Ecdysozoa</taxon>
        <taxon>Arthropoda</taxon>
        <taxon>Hexapoda</taxon>
        <taxon>Insecta</taxon>
        <taxon>Pterygota</taxon>
        <taxon>Neoptera</taxon>
        <taxon>Endopterygota</taxon>
        <taxon>Diptera</taxon>
        <taxon>Nematocera</taxon>
        <taxon>Culicoidea</taxon>
        <taxon>Culicidae</taxon>
        <taxon>Culicinae</taxon>
        <taxon>Aedini</taxon>
        <taxon>Aedes</taxon>
        <taxon>Stegomyia</taxon>
    </lineage>
</organism>
<dbReference type="PANTHER" id="PTHR46551">
    <property type="entry name" value="SAP DOMAIN-CONTAINING RIBONUCLEOPROTEIN"/>
    <property type="match status" value="1"/>
</dbReference>
<reference evidence="4 5" key="1">
    <citation type="submission" date="2017-06" db="EMBL/GenBank/DDBJ databases">
        <title>Aedes aegypti genome working group (AGWG) sequencing and assembly.</title>
        <authorList>
            <consortium name="Aedes aegypti Genome Working Group (AGWG)"/>
            <person name="Matthews B.J."/>
        </authorList>
    </citation>
    <scope>NUCLEOTIDE SEQUENCE [LARGE SCALE GENOMIC DNA]</scope>
    <source>
        <strain evidence="4 5">LVP_AGWG</strain>
    </source>
</reference>
<dbReference type="SMART" id="SM00513">
    <property type="entry name" value="SAP"/>
    <property type="match status" value="1"/>
</dbReference>
<protein>
    <submittedName>
        <fullName evidence="4">Uncharacterized protein</fullName>
    </submittedName>
</protein>
<dbReference type="GO" id="GO:0016973">
    <property type="term" value="P:poly(A)+ mRNA export from nucleus"/>
    <property type="evidence" value="ECO:0007669"/>
    <property type="project" value="TreeGrafter"/>
</dbReference>